<name>A0A934W0X4_9RHOB</name>
<protein>
    <submittedName>
        <fullName evidence="6">LysR family transcriptional regulator</fullName>
    </submittedName>
</protein>
<dbReference type="AlphaFoldDB" id="A0A934W0X4"/>
<dbReference type="GO" id="GO:0006351">
    <property type="term" value="P:DNA-templated transcription"/>
    <property type="evidence" value="ECO:0007669"/>
    <property type="project" value="TreeGrafter"/>
</dbReference>
<dbReference type="InterPro" id="IPR005119">
    <property type="entry name" value="LysR_subst-bd"/>
</dbReference>
<dbReference type="Gene3D" id="1.10.10.10">
    <property type="entry name" value="Winged helix-like DNA-binding domain superfamily/Winged helix DNA-binding domain"/>
    <property type="match status" value="1"/>
</dbReference>
<feature type="domain" description="HTH lysR-type" evidence="5">
    <location>
        <begin position="7"/>
        <end position="64"/>
    </location>
</feature>
<evidence type="ECO:0000256" key="3">
    <source>
        <dbReference type="ARBA" id="ARBA00023125"/>
    </source>
</evidence>
<evidence type="ECO:0000313" key="6">
    <source>
        <dbReference type="EMBL" id="MBK4216798.1"/>
    </source>
</evidence>
<comment type="similarity">
    <text evidence="1">Belongs to the LysR transcriptional regulatory family.</text>
</comment>
<keyword evidence="3" id="KW-0238">DNA-binding</keyword>
<comment type="caution">
    <text evidence="6">The sequence shown here is derived from an EMBL/GenBank/DDBJ whole genome shotgun (WGS) entry which is preliminary data.</text>
</comment>
<reference evidence="6" key="1">
    <citation type="submission" date="2021-01" db="EMBL/GenBank/DDBJ databases">
        <title>Paracoccus amoyensis sp. nov., isolated from the surface seawater along the coast of Xiamen Island, China.</title>
        <authorList>
            <person name="Lyu L."/>
        </authorList>
    </citation>
    <scope>NUCLEOTIDE SEQUENCE</scope>
    <source>
        <strain evidence="6">MJ17</strain>
    </source>
</reference>
<keyword evidence="4" id="KW-0804">Transcription</keyword>
<dbReference type="PANTHER" id="PTHR30537:SF5">
    <property type="entry name" value="HTH-TYPE TRANSCRIPTIONAL ACTIVATOR TTDR-RELATED"/>
    <property type="match status" value="1"/>
</dbReference>
<dbReference type="InterPro" id="IPR000847">
    <property type="entry name" value="LysR_HTH_N"/>
</dbReference>
<accession>A0A934W0X4</accession>
<dbReference type="GO" id="GO:0043565">
    <property type="term" value="F:sequence-specific DNA binding"/>
    <property type="evidence" value="ECO:0007669"/>
    <property type="project" value="TreeGrafter"/>
</dbReference>
<evidence type="ECO:0000259" key="5">
    <source>
        <dbReference type="PROSITE" id="PS50931"/>
    </source>
</evidence>
<evidence type="ECO:0000256" key="1">
    <source>
        <dbReference type="ARBA" id="ARBA00009437"/>
    </source>
</evidence>
<sequence>MSARPAIELADLKSFVCVVETGSIAQAASRQGVAKSIISRRINRLECVLGATLLVRAPRGTSPTDIGREYYLQAAEGVAQLEQAQEAVGKAVGEVSGPIRVSIPLGIGETFFAPLLADFAKEHPKIQIDLCFEDRADVVAGGFDLAVQAGNLRDSSLITRKLTKVRTVIVASPDYLDMRGRPIDPVDLAEHDVVVDSNCTSQWTLIGTSGCEQVRVNTRLRTNNKHMLLAAARAGVGIVAIPHFMACSLIDSGEIEIVLPDYTHEEVGIHLLVPPSRVKIARVRALMDYLSGNLSVAV</sequence>
<dbReference type="PANTHER" id="PTHR30537">
    <property type="entry name" value="HTH-TYPE TRANSCRIPTIONAL REGULATOR"/>
    <property type="match status" value="1"/>
</dbReference>
<gene>
    <name evidence="6" type="ORF">JJJ17_12745</name>
</gene>
<dbReference type="SUPFAM" id="SSF53850">
    <property type="entry name" value="Periplasmic binding protein-like II"/>
    <property type="match status" value="1"/>
</dbReference>
<organism evidence="6 7">
    <name type="scientific">Paracoccus caeni</name>
    <dbReference type="NCBI Taxonomy" id="657651"/>
    <lineage>
        <taxon>Bacteria</taxon>
        <taxon>Pseudomonadati</taxon>
        <taxon>Pseudomonadota</taxon>
        <taxon>Alphaproteobacteria</taxon>
        <taxon>Rhodobacterales</taxon>
        <taxon>Paracoccaceae</taxon>
        <taxon>Paracoccus</taxon>
    </lineage>
</organism>
<dbReference type="Pfam" id="PF00126">
    <property type="entry name" value="HTH_1"/>
    <property type="match status" value="1"/>
</dbReference>
<dbReference type="FunFam" id="1.10.10.10:FF:000001">
    <property type="entry name" value="LysR family transcriptional regulator"/>
    <property type="match status" value="1"/>
</dbReference>
<dbReference type="Proteomes" id="UP000640485">
    <property type="component" value="Unassembled WGS sequence"/>
</dbReference>
<dbReference type="InterPro" id="IPR036390">
    <property type="entry name" value="WH_DNA-bd_sf"/>
</dbReference>
<dbReference type="Pfam" id="PF03466">
    <property type="entry name" value="LysR_substrate"/>
    <property type="match status" value="1"/>
</dbReference>
<evidence type="ECO:0000313" key="7">
    <source>
        <dbReference type="Proteomes" id="UP000640485"/>
    </source>
</evidence>
<dbReference type="PROSITE" id="PS50931">
    <property type="entry name" value="HTH_LYSR"/>
    <property type="match status" value="1"/>
</dbReference>
<dbReference type="RefSeq" id="WP_200687052.1">
    <property type="nucleotide sequence ID" value="NZ_JAEPRQ010000004.1"/>
</dbReference>
<dbReference type="InterPro" id="IPR058163">
    <property type="entry name" value="LysR-type_TF_proteobact-type"/>
</dbReference>
<dbReference type="InterPro" id="IPR036388">
    <property type="entry name" value="WH-like_DNA-bd_sf"/>
</dbReference>
<evidence type="ECO:0000256" key="2">
    <source>
        <dbReference type="ARBA" id="ARBA00023015"/>
    </source>
</evidence>
<evidence type="ECO:0000256" key="4">
    <source>
        <dbReference type="ARBA" id="ARBA00023163"/>
    </source>
</evidence>
<keyword evidence="2" id="KW-0805">Transcription regulation</keyword>
<dbReference type="Gene3D" id="3.40.190.290">
    <property type="match status" value="1"/>
</dbReference>
<dbReference type="SUPFAM" id="SSF46785">
    <property type="entry name" value="Winged helix' DNA-binding domain"/>
    <property type="match status" value="1"/>
</dbReference>
<dbReference type="GO" id="GO:0003700">
    <property type="term" value="F:DNA-binding transcription factor activity"/>
    <property type="evidence" value="ECO:0007669"/>
    <property type="project" value="InterPro"/>
</dbReference>
<proteinExistence type="inferred from homology"/>
<dbReference type="CDD" id="cd08422">
    <property type="entry name" value="PBP2_CrgA_like"/>
    <property type="match status" value="1"/>
</dbReference>
<keyword evidence="7" id="KW-1185">Reference proteome</keyword>
<dbReference type="EMBL" id="JAEPRQ010000004">
    <property type="protein sequence ID" value="MBK4216798.1"/>
    <property type="molecule type" value="Genomic_DNA"/>
</dbReference>